<reference evidence="1" key="1">
    <citation type="submission" date="2022-03" db="EMBL/GenBank/DDBJ databases">
        <title>Draft genome sequence of Aduncisulcus paluster, a free-living microaerophilic Fornicata.</title>
        <authorList>
            <person name="Yuyama I."/>
            <person name="Kume K."/>
            <person name="Tamura T."/>
            <person name="Inagaki Y."/>
            <person name="Hashimoto T."/>
        </authorList>
    </citation>
    <scope>NUCLEOTIDE SEQUENCE</scope>
    <source>
        <strain evidence="1">NY0171</strain>
    </source>
</reference>
<name>A0ABQ5KMU4_9EUKA</name>
<dbReference type="EMBL" id="BQXS01010067">
    <property type="protein sequence ID" value="GKT32833.1"/>
    <property type="molecule type" value="Genomic_DNA"/>
</dbReference>
<dbReference type="Proteomes" id="UP001057375">
    <property type="component" value="Unassembled WGS sequence"/>
</dbReference>
<evidence type="ECO:0008006" key="3">
    <source>
        <dbReference type="Google" id="ProtNLM"/>
    </source>
</evidence>
<comment type="caution">
    <text evidence="1">The sequence shown here is derived from an EMBL/GenBank/DDBJ whole genome shotgun (WGS) entry which is preliminary data.</text>
</comment>
<proteinExistence type="predicted"/>
<evidence type="ECO:0000313" key="2">
    <source>
        <dbReference type="Proteomes" id="UP001057375"/>
    </source>
</evidence>
<keyword evidence="2" id="KW-1185">Reference proteome</keyword>
<organism evidence="1 2">
    <name type="scientific">Aduncisulcus paluster</name>
    <dbReference type="NCBI Taxonomy" id="2918883"/>
    <lineage>
        <taxon>Eukaryota</taxon>
        <taxon>Metamonada</taxon>
        <taxon>Carpediemonas-like organisms</taxon>
        <taxon>Aduncisulcus</taxon>
    </lineage>
</organism>
<gene>
    <name evidence="1" type="ORF">ADUPG1_006892</name>
</gene>
<accession>A0ABQ5KMU4</accession>
<protein>
    <recommendedName>
        <fullName evidence="3">MutS-like protein</fullName>
    </recommendedName>
</protein>
<sequence length="201" mass="22732">MNIETSFCDIPSIQDRVMGVETDFLQREKVLLGHLNQREFLKGIHSSLIGSYSGLPLIEKKSLEVENVCIMELDRIRSSKPGFSPESMVAGFGLEITPIAADKDDFTSSVVELLEKLNNLYNLMILGGDTIATYEKILFDVEEIMKRRYFVSLRSRDSFFSMVAELKSMPPTTILDPEGKQLITYDGVIQSVKNDIKKLKK</sequence>
<evidence type="ECO:0000313" key="1">
    <source>
        <dbReference type="EMBL" id="GKT32833.1"/>
    </source>
</evidence>